<dbReference type="OrthoDB" id="10492845at2759"/>
<proteinExistence type="predicted"/>
<dbReference type="EMBL" id="MU154759">
    <property type="protein sequence ID" value="KAF9487652.1"/>
    <property type="molecule type" value="Genomic_DNA"/>
</dbReference>
<reference evidence="1" key="1">
    <citation type="submission" date="2020-11" db="EMBL/GenBank/DDBJ databases">
        <authorList>
            <consortium name="DOE Joint Genome Institute"/>
            <person name="Ahrendt S."/>
            <person name="Riley R."/>
            <person name="Andreopoulos W."/>
            <person name="Labutti K."/>
            <person name="Pangilinan J."/>
            <person name="Ruiz-Duenas F.J."/>
            <person name="Barrasa J.M."/>
            <person name="Sanchez-Garcia M."/>
            <person name="Camarero S."/>
            <person name="Miyauchi S."/>
            <person name="Serrano A."/>
            <person name="Linde D."/>
            <person name="Babiker R."/>
            <person name="Drula E."/>
            <person name="Ayuso-Fernandez I."/>
            <person name="Pacheco R."/>
            <person name="Padilla G."/>
            <person name="Ferreira P."/>
            <person name="Barriuso J."/>
            <person name="Kellner H."/>
            <person name="Castanera R."/>
            <person name="Alfaro M."/>
            <person name="Ramirez L."/>
            <person name="Pisabarro A.G."/>
            <person name="Kuo A."/>
            <person name="Tritt A."/>
            <person name="Lipzen A."/>
            <person name="He G."/>
            <person name="Yan M."/>
            <person name="Ng V."/>
            <person name="Cullen D."/>
            <person name="Martin F."/>
            <person name="Rosso M.-N."/>
            <person name="Henrissat B."/>
            <person name="Hibbett D."/>
            <person name="Martinez A.T."/>
            <person name="Grigoriev I.V."/>
        </authorList>
    </citation>
    <scope>NUCLEOTIDE SEQUENCE</scope>
    <source>
        <strain evidence="1">ATCC 90797</strain>
    </source>
</reference>
<comment type="caution">
    <text evidence="1">The sequence shown here is derived from an EMBL/GenBank/DDBJ whole genome shotgun (WGS) entry which is preliminary data.</text>
</comment>
<keyword evidence="2" id="KW-1185">Reference proteome</keyword>
<dbReference type="AlphaFoldDB" id="A0A9P5ZHS8"/>
<protein>
    <submittedName>
        <fullName evidence="1">Uncharacterized protein</fullName>
    </submittedName>
</protein>
<evidence type="ECO:0000313" key="1">
    <source>
        <dbReference type="EMBL" id="KAF9487652.1"/>
    </source>
</evidence>
<accession>A0A9P5ZHS8</accession>
<dbReference type="Proteomes" id="UP000807025">
    <property type="component" value="Unassembled WGS sequence"/>
</dbReference>
<sequence>MRELHECTVWLKVERFQYYSSIICLDVRLVVEFGNSEECTRFLHEDMRKLKHRYLSEVTDVAVIGDIMRTLDPITDDLLTAEINAATRCLPYSQFVDDLPQPETQLIHHRRSDRGDDRPCYLTLDISISFSSILCVDWSATTIPPTFPLHSDAFRSLNSLHLKFPSPASHDRNCNSPSQSHQDDLTITISPGEISFSTGANPVSLGNRFTLSAYIAP</sequence>
<organism evidence="1 2">
    <name type="scientific">Pleurotus eryngii</name>
    <name type="common">Boletus of the steppes</name>
    <dbReference type="NCBI Taxonomy" id="5323"/>
    <lineage>
        <taxon>Eukaryota</taxon>
        <taxon>Fungi</taxon>
        <taxon>Dikarya</taxon>
        <taxon>Basidiomycota</taxon>
        <taxon>Agaricomycotina</taxon>
        <taxon>Agaricomycetes</taxon>
        <taxon>Agaricomycetidae</taxon>
        <taxon>Agaricales</taxon>
        <taxon>Pleurotineae</taxon>
        <taxon>Pleurotaceae</taxon>
        <taxon>Pleurotus</taxon>
    </lineage>
</organism>
<gene>
    <name evidence="1" type="ORF">BDN71DRAFT_603342</name>
</gene>
<name>A0A9P5ZHS8_PLEER</name>
<evidence type="ECO:0000313" key="2">
    <source>
        <dbReference type="Proteomes" id="UP000807025"/>
    </source>
</evidence>